<protein>
    <recommendedName>
        <fullName evidence="1">ATPase AAA-type core domain-containing protein</fullName>
    </recommendedName>
</protein>
<dbReference type="GO" id="GO:0005524">
    <property type="term" value="F:ATP binding"/>
    <property type="evidence" value="ECO:0007669"/>
    <property type="project" value="InterPro"/>
</dbReference>
<gene>
    <name evidence="2" type="ORF">GA0070216_109202</name>
</gene>
<reference evidence="3" key="1">
    <citation type="submission" date="2016-06" db="EMBL/GenBank/DDBJ databases">
        <authorList>
            <person name="Varghese N."/>
            <person name="Submissions Spin"/>
        </authorList>
    </citation>
    <scope>NUCLEOTIDE SEQUENCE [LARGE SCALE GENOMIC DNA]</scope>
    <source>
        <strain evidence="3">DSM 44100</strain>
    </source>
</reference>
<dbReference type="RefSeq" id="WP_091247776.1">
    <property type="nucleotide sequence ID" value="NZ_FMCU01000009.1"/>
</dbReference>
<dbReference type="PANTHER" id="PTHR40396">
    <property type="entry name" value="ATPASE-LIKE PROTEIN"/>
    <property type="match status" value="1"/>
</dbReference>
<dbReference type="GO" id="GO:0016887">
    <property type="term" value="F:ATP hydrolysis activity"/>
    <property type="evidence" value="ECO:0007669"/>
    <property type="project" value="InterPro"/>
</dbReference>
<dbReference type="Gene3D" id="3.40.50.300">
    <property type="entry name" value="P-loop containing nucleotide triphosphate hydrolases"/>
    <property type="match status" value="2"/>
</dbReference>
<dbReference type="AlphaFoldDB" id="A0A1C4ZH15"/>
<evidence type="ECO:0000313" key="3">
    <source>
        <dbReference type="Proteomes" id="UP000198797"/>
    </source>
</evidence>
<evidence type="ECO:0000313" key="2">
    <source>
        <dbReference type="EMBL" id="SCF32071.1"/>
    </source>
</evidence>
<proteinExistence type="predicted"/>
<dbReference type="InterPro" id="IPR027417">
    <property type="entry name" value="P-loop_NTPase"/>
</dbReference>
<dbReference type="STRING" id="121616.GA0070216_109202"/>
<dbReference type="InterPro" id="IPR003959">
    <property type="entry name" value="ATPase_AAA_core"/>
</dbReference>
<evidence type="ECO:0000259" key="1">
    <source>
        <dbReference type="Pfam" id="PF13304"/>
    </source>
</evidence>
<keyword evidence="3" id="KW-1185">Reference proteome</keyword>
<dbReference type="PANTHER" id="PTHR40396:SF1">
    <property type="entry name" value="ATPASE AAA-TYPE CORE DOMAIN-CONTAINING PROTEIN"/>
    <property type="match status" value="1"/>
</dbReference>
<accession>A0A1C4ZH15</accession>
<dbReference type="EMBL" id="FMCU01000009">
    <property type="protein sequence ID" value="SCF32071.1"/>
    <property type="molecule type" value="Genomic_DNA"/>
</dbReference>
<feature type="domain" description="ATPase AAA-type core" evidence="1">
    <location>
        <begin position="41"/>
        <end position="358"/>
    </location>
</feature>
<organism evidence="2 3">
    <name type="scientific">Micromonospora matsumotoense</name>
    <dbReference type="NCBI Taxonomy" id="121616"/>
    <lineage>
        <taxon>Bacteria</taxon>
        <taxon>Bacillati</taxon>
        <taxon>Actinomycetota</taxon>
        <taxon>Actinomycetes</taxon>
        <taxon>Micromonosporales</taxon>
        <taxon>Micromonosporaceae</taxon>
        <taxon>Micromonospora</taxon>
    </lineage>
</organism>
<dbReference type="Pfam" id="PF13304">
    <property type="entry name" value="AAA_21"/>
    <property type="match status" value="1"/>
</dbReference>
<name>A0A1C4ZH15_9ACTN</name>
<dbReference type="Proteomes" id="UP000198797">
    <property type="component" value="Unassembled WGS sequence"/>
</dbReference>
<dbReference type="SUPFAM" id="SSF52540">
    <property type="entry name" value="P-loop containing nucleoside triphosphate hydrolases"/>
    <property type="match status" value="1"/>
</dbReference>
<sequence>MLLSFRFANHRSFADEQQLNFTPVYAPAGESPDSRLSVRVVGIFGGNASGKSNLLHALSYMRRMAIYSDRAVEPGLGISPNREPFRLDPAVAETPSRYTVDLHLNGVRHTYGFTVDDDRVVEEWLFHYPLKKKRRVFEREGDNFTWGEESKRNDLERVAAITAPTALFLSTIARFNRRAEGADRDEPQPLHDVYRWFFRTRIRSRPGLRPRNLGAVWSDLGDDRAAIVDLLRAADVGIVDVTVHSDPPQELFELDDVDADSPVTTPARPRKRLLFTHRGPTGLAILGYQDESTGTQQLLDLAIDASWVLNRGGVLAVDEIDASLHPMLTAKLIGLFQSPVTNPAHSQLIFTSHDATLLGTFDTEEVLSRDEIWFTEKAKDGTSSVYPLTDFKPRREGENRQRRYLNGNYGGVPDISTYLFERALATREATEGDGEE</sequence>
<dbReference type="OrthoDB" id="9809324at2"/>